<keyword evidence="2 6" id="KW-0812">Transmembrane</keyword>
<evidence type="ECO:0000256" key="4">
    <source>
        <dbReference type="ARBA" id="ARBA00023136"/>
    </source>
</evidence>
<feature type="transmembrane region" description="Helical" evidence="6">
    <location>
        <begin position="32"/>
        <end position="53"/>
    </location>
</feature>
<keyword evidence="6" id="KW-0406">Ion transport</keyword>
<keyword evidence="6" id="KW-0407">Ion channel</keyword>
<dbReference type="GO" id="GO:0034707">
    <property type="term" value="C:chloride channel complex"/>
    <property type="evidence" value="ECO:0007669"/>
    <property type="project" value="UniProtKB-KW"/>
</dbReference>
<sequence length="366" mass="42332">MTIQYTKDITENSLWCNIKVLFYWKGSLIKSIYVELIAWCLIYATISIVARLVLNEDQQLIFDKVVFVCLNYTSFIPITFMLGFYVTFVLSRWVTICENLAFVDTFSIYICEYISGEDLRSKFIRRSILRYMATAQVLVYRDISKKAREMFPSVDSMIEKGFITDEEYQKLMLTSTKTIAPWWIPVKWAINLLVSANKEGRLNNGFFGLQDCLSVIMTNRNMLQTLLTYDWFPVPLCYTQIVALTVRTYFLIGCVGRQYFISDEYTEKASKYIDLYVPFLSMLQFIFYIGWLKVGEALVNPLGSDDDNAPVNFVLTRNLTAGLNIIDGGLEFRTGIVRKNLIDENKGKHSIHKESTIIEEPIQSSL</sequence>
<evidence type="ECO:0000313" key="7">
    <source>
        <dbReference type="Proteomes" id="UP000038045"/>
    </source>
</evidence>
<evidence type="ECO:0000313" key="8">
    <source>
        <dbReference type="WBParaSite" id="PTRK_0000951300.1"/>
    </source>
</evidence>
<keyword evidence="7" id="KW-1185">Reference proteome</keyword>
<evidence type="ECO:0000256" key="6">
    <source>
        <dbReference type="RuleBase" id="RU363126"/>
    </source>
</evidence>
<dbReference type="Pfam" id="PF01062">
    <property type="entry name" value="Bestrophin"/>
    <property type="match status" value="1"/>
</dbReference>
<keyword evidence="3 6" id="KW-1133">Transmembrane helix</keyword>
<comment type="function">
    <text evidence="6">Forms chloride channels.</text>
</comment>
<accession>A0A0N4ZLX5</accession>
<dbReference type="STRING" id="131310.A0A0N4ZLX5"/>
<evidence type="ECO:0000256" key="2">
    <source>
        <dbReference type="ARBA" id="ARBA00022692"/>
    </source>
</evidence>
<name>A0A0N4ZLX5_PARTI</name>
<dbReference type="PANTHER" id="PTHR10736">
    <property type="entry name" value="BESTROPHIN"/>
    <property type="match status" value="1"/>
</dbReference>
<protein>
    <recommendedName>
        <fullName evidence="6">Bestrophin homolog</fullName>
    </recommendedName>
</protein>
<feature type="transmembrane region" description="Helical" evidence="6">
    <location>
        <begin position="65"/>
        <end position="86"/>
    </location>
</feature>
<keyword evidence="6" id="KW-0813">Transport</keyword>
<reference evidence="8" key="1">
    <citation type="submission" date="2017-02" db="UniProtKB">
        <authorList>
            <consortium name="WormBaseParasite"/>
        </authorList>
    </citation>
    <scope>IDENTIFICATION</scope>
</reference>
<comment type="similarity">
    <text evidence="5 6">Belongs to the anion channel-forming bestrophin (TC 1.A.46) family. Calcium-sensitive chloride channel subfamily.</text>
</comment>
<dbReference type="InterPro" id="IPR021134">
    <property type="entry name" value="Bestrophin-like"/>
</dbReference>
<dbReference type="PANTHER" id="PTHR10736:SF0">
    <property type="entry name" value="BESTROPHIN HOMOLOG"/>
    <property type="match status" value="1"/>
</dbReference>
<dbReference type="AlphaFoldDB" id="A0A0N4ZLX5"/>
<keyword evidence="6" id="KW-0869">Chloride channel</keyword>
<proteinExistence type="inferred from homology"/>
<dbReference type="Proteomes" id="UP000038045">
    <property type="component" value="Unplaced"/>
</dbReference>
<dbReference type="WBParaSite" id="PTRK_0000951300.1">
    <property type="protein sequence ID" value="PTRK_0000951300.1"/>
    <property type="gene ID" value="PTRK_0000951300"/>
</dbReference>
<evidence type="ECO:0000256" key="1">
    <source>
        <dbReference type="ARBA" id="ARBA00004370"/>
    </source>
</evidence>
<evidence type="ECO:0000256" key="3">
    <source>
        <dbReference type="ARBA" id="ARBA00022989"/>
    </source>
</evidence>
<dbReference type="GO" id="GO:0005254">
    <property type="term" value="F:chloride channel activity"/>
    <property type="evidence" value="ECO:0007669"/>
    <property type="project" value="UniProtKB-KW"/>
</dbReference>
<dbReference type="InterPro" id="IPR000615">
    <property type="entry name" value="Bestrophin"/>
</dbReference>
<evidence type="ECO:0000256" key="5">
    <source>
        <dbReference type="ARBA" id="ARBA00034769"/>
    </source>
</evidence>
<keyword evidence="6" id="KW-1003">Cell membrane</keyword>
<keyword evidence="6" id="KW-0868">Chloride</keyword>
<dbReference type="GO" id="GO:0005886">
    <property type="term" value="C:plasma membrane"/>
    <property type="evidence" value="ECO:0007669"/>
    <property type="project" value="UniProtKB-SubCell"/>
</dbReference>
<comment type="subcellular location">
    <subcellularLocation>
        <location evidence="6">Cell membrane</location>
        <topology evidence="6">Multi-pass membrane protein</topology>
    </subcellularLocation>
    <subcellularLocation>
        <location evidence="1">Membrane</location>
    </subcellularLocation>
</comment>
<organism evidence="7 8">
    <name type="scientific">Parastrongyloides trichosuri</name>
    <name type="common">Possum-specific nematode worm</name>
    <dbReference type="NCBI Taxonomy" id="131310"/>
    <lineage>
        <taxon>Eukaryota</taxon>
        <taxon>Metazoa</taxon>
        <taxon>Ecdysozoa</taxon>
        <taxon>Nematoda</taxon>
        <taxon>Chromadorea</taxon>
        <taxon>Rhabditida</taxon>
        <taxon>Tylenchina</taxon>
        <taxon>Panagrolaimomorpha</taxon>
        <taxon>Strongyloidoidea</taxon>
        <taxon>Strongyloididae</taxon>
        <taxon>Parastrongyloides</taxon>
    </lineage>
</organism>
<keyword evidence="4 6" id="KW-0472">Membrane</keyword>